<sequence length="176" mass="20031">MIFAANGNQSIHAKLETPNFDSTINIYRNFTDYTVLNTNDTINVSQSDSNSSIFVRLLIDNLTTPNKLEIFFNSDADNYYEQRNDFQLPQYDSQICEFGKLSSKKLGIALLIIISILVICNLYMCSLICKSKKAEEEFIDLDDVNESSIVSITQVSTNSKFTLSRFSNNDLIFFPQ</sequence>
<evidence type="ECO:0000256" key="1">
    <source>
        <dbReference type="SAM" id="Phobius"/>
    </source>
</evidence>
<keyword evidence="1" id="KW-0812">Transmembrane</keyword>
<reference evidence="2" key="2">
    <citation type="journal article" date="2007" name="Science">
        <title>Draft genome sequence of the sexually transmitted pathogen Trichomonas vaginalis.</title>
        <authorList>
            <person name="Carlton J.M."/>
            <person name="Hirt R.P."/>
            <person name="Silva J.C."/>
            <person name="Delcher A.L."/>
            <person name="Schatz M."/>
            <person name="Zhao Q."/>
            <person name="Wortman J.R."/>
            <person name="Bidwell S.L."/>
            <person name="Alsmark U.C.M."/>
            <person name="Besteiro S."/>
            <person name="Sicheritz-Ponten T."/>
            <person name="Noel C.J."/>
            <person name="Dacks J.B."/>
            <person name="Foster P.G."/>
            <person name="Simillion C."/>
            <person name="Van de Peer Y."/>
            <person name="Miranda-Saavedra D."/>
            <person name="Barton G.J."/>
            <person name="Westrop G.D."/>
            <person name="Mueller S."/>
            <person name="Dessi D."/>
            <person name="Fiori P.L."/>
            <person name="Ren Q."/>
            <person name="Paulsen I."/>
            <person name="Zhang H."/>
            <person name="Bastida-Corcuera F.D."/>
            <person name="Simoes-Barbosa A."/>
            <person name="Brown M.T."/>
            <person name="Hayes R.D."/>
            <person name="Mukherjee M."/>
            <person name="Okumura C.Y."/>
            <person name="Schneider R."/>
            <person name="Smith A.J."/>
            <person name="Vanacova S."/>
            <person name="Villalvazo M."/>
            <person name="Haas B.J."/>
            <person name="Pertea M."/>
            <person name="Feldblyum T.V."/>
            <person name="Utterback T.R."/>
            <person name="Shu C.L."/>
            <person name="Osoegawa K."/>
            <person name="de Jong P.J."/>
            <person name="Hrdy I."/>
            <person name="Horvathova L."/>
            <person name="Zubacova Z."/>
            <person name="Dolezal P."/>
            <person name="Malik S.B."/>
            <person name="Logsdon J.M. Jr."/>
            <person name="Henze K."/>
            <person name="Gupta A."/>
            <person name="Wang C.C."/>
            <person name="Dunne R.L."/>
            <person name="Upcroft J.A."/>
            <person name="Upcroft P."/>
            <person name="White O."/>
            <person name="Salzberg S.L."/>
            <person name="Tang P."/>
            <person name="Chiu C.-H."/>
            <person name="Lee Y.-S."/>
            <person name="Embley T.M."/>
            <person name="Coombs G.H."/>
            <person name="Mottram J.C."/>
            <person name="Tachezy J."/>
            <person name="Fraser-Liggett C.M."/>
            <person name="Johnson P.J."/>
        </authorList>
    </citation>
    <scope>NUCLEOTIDE SEQUENCE [LARGE SCALE GENOMIC DNA]</scope>
    <source>
        <strain evidence="2">G3</strain>
    </source>
</reference>
<keyword evidence="1" id="KW-1133">Transmembrane helix</keyword>
<gene>
    <name evidence="2" type="ORF">TVAG_215520</name>
</gene>
<dbReference type="RefSeq" id="XP_001300131.1">
    <property type="nucleotide sequence ID" value="XM_001300130.1"/>
</dbReference>
<dbReference type="VEuPathDB" id="TrichDB:TVAGG3_0626210"/>
<organism evidence="2 3">
    <name type="scientific">Trichomonas vaginalis (strain ATCC PRA-98 / G3)</name>
    <dbReference type="NCBI Taxonomy" id="412133"/>
    <lineage>
        <taxon>Eukaryota</taxon>
        <taxon>Metamonada</taxon>
        <taxon>Parabasalia</taxon>
        <taxon>Trichomonadida</taxon>
        <taxon>Trichomonadidae</taxon>
        <taxon>Trichomonas</taxon>
    </lineage>
</organism>
<dbReference type="InParanoid" id="A2G6M2"/>
<accession>A2G6M2</accession>
<reference evidence="2" key="1">
    <citation type="submission" date="2006-10" db="EMBL/GenBank/DDBJ databases">
        <authorList>
            <person name="Amadeo P."/>
            <person name="Zhao Q."/>
            <person name="Wortman J."/>
            <person name="Fraser-Liggett C."/>
            <person name="Carlton J."/>
        </authorList>
    </citation>
    <scope>NUCLEOTIDE SEQUENCE</scope>
    <source>
        <strain evidence="2">G3</strain>
    </source>
</reference>
<dbReference type="AlphaFoldDB" id="A2G6M2"/>
<proteinExistence type="predicted"/>
<feature type="transmembrane region" description="Helical" evidence="1">
    <location>
        <begin position="106"/>
        <end position="124"/>
    </location>
</feature>
<protein>
    <submittedName>
        <fullName evidence="2">Uncharacterized protein</fullName>
    </submittedName>
</protein>
<evidence type="ECO:0000313" key="3">
    <source>
        <dbReference type="Proteomes" id="UP000001542"/>
    </source>
</evidence>
<keyword evidence="3" id="KW-1185">Reference proteome</keyword>
<dbReference type="VEuPathDB" id="TrichDB:TVAG_215520"/>
<keyword evidence="1" id="KW-0472">Membrane</keyword>
<dbReference type="Proteomes" id="UP000001542">
    <property type="component" value="Unassembled WGS sequence"/>
</dbReference>
<evidence type="ECO:0000313" key="2">
    <source>
        <dbReference type="EMBL" id="EAX87201.1"/>
    </source>
</evidence>
<dbReference type="EMBL" id="DS114491">
    <property type="protein sequence ID" value="EAX87201.1"/>
    <property type="molecule type" value="Genomic_DNA"/>
</dbReference>
<dbReference type="KEGG" id="tva:4744851"/>
<name>A2G6M2_TRIV3</name>